<keyword evidence="2" id="KW-1003">Cell membrane</keyword>
<feature type="signal peptide" evidence="8">
    <location>
        <begin position="1"/>
        <end position="31"/>
    </location>
</feature>
<dbReference type="CDD" id="cd00118">
    <property type="entry name" value="LysM"/>
    <property type="match status" value="1"/>
</dbReference>
<evidence type="ECO:0000256" key="1">
    <source>
        <dbReference type="ARBA" id="ARBA00004162"/>
    </source>
</evidence>
<dbReference type="SUPFAM" id="SSF56112">
    <property type="entry name" value="Protein kinase-like (PK-like)"/>
    <property type="match status" value="1"/>
</dbReference>
<gene>
    <name evidence="10" type="ORF">Gohar_009302</name>
</gene>
<feature type="domain" description="LysM" evidence="9">
    <location>
        <begin position="161"/>
        <end position="207"/>
    </location>
</feature>
<dbReference type="EMBL" id="JABFAD010000005">
    <property type="protein sequence ID" value="MBA0798742.1"/>
    <property type="molecule type" value="Genomic_DNA"/>
</dbReference>
<feature type="non-terminal residue" evidence="10">
    <location>
        <position position="318"/>
    </location>
</feature>
<dbReference type="GO" id="GO:0019199">
    <property type="term" value="F:transmembrane receptor protein kinase activity"/>
    <property type="evidence" value="ECO:0007669"/>
    <property type="project" value="InterPro"/>
</dbReference>
<keyword evidence="3" id="KW-0812">Transmembrane</keyword>
<keyword evidence="4 8" id="KW-0732">Signal</keyword>
<keyword evidence="7" id="KW-1015">Disulfide bond</keyword>
<dbReference type="Proteomes" id="UP000593560">
    <property type="component" value="Unassembled WGS sequence"/>
</dbReference>
<evidence type="ECO:0000256" key="6">
    <source>
        <dbReference type="ARBA" id="ARBA00023136"/>
    </source>
</evidence>
<evidence type="ECO:0000256" key="4">
    <source>
        <dbReference type="ARBA" id="ARBA00022729"/>
    </source>
</evidence>
<dbReference type="InterPro" id="IPR036779">
    <property type="entry name" value="LysM_dom_sf"/>
</dbReference>
<accession>A0A7J9GME7</accession>
<name>A0A7J9GME7_9ROSI</name>
<dbReference type="InterPro" id="IPR011009">
    <property type="entry name" value="Kinase-like_dom_sf"/>
</dbReference>
<dbReference type="GO" id="GO:0005886">
    <property type="term" value="C:plasma membrane"/>
    <property type="evidence" value="ECO:0007669"/>
    <property type="project" value="UniProtKB-SubCell"/>
</dbReference>
<dbReference type="PANTHER" id="PTHR46204:SF8">
    <property type="entry name" value="PROTEIN KINASE DOMAIN-CONTAINING PROTEIN"/>
    <property type="match status" value="1"/>
</dbReference>
<comment type="caution">
    <text evidence="10">The sequence shown here is derived from an EMBL/GenBank/DDBJ whole genome shotgun (WGS) entry which is preliminary data.</text>
</comment>
<evidence type="ECO:0000259" key="9">
    <source>
        <dbReference type="PROSITE" id="PS51782"/>
    </source>
</evidence>
<protein>
    <recommendedName>
        <fullName evidence="9">LysM domain-containing protein</fullName>
    </recommendedName>
</protein>
<sequence>MLTTMVSLSHHLLACLTLPLLVTLLVRICKADDMYPFPCSQEIQKCDALLYHTNTGLDEVEIASYYSVDPSTFRPISHGNNKDYLIPVPCSCGDTDNGTQAYFYDVYYTVKEGDTFRNVSARFYNGQALEVGGEENNFPTGSKVTMHLICGCLESQSRTVVTYTVQQGDSLSSMATQLSTSINDIQSLNRNLTSNPDFINSGWVLYVPMAKDRIPAVPKTMTLFSMIALLIILVRRKAQQMSEEDPKPVSKNISARAFSLQNSFLYKDNIEDVTAFESDRPMIYSLEEIEEATNNFDETKKIGTGGYGYVYHGILGAK</sequence>
<evidence type="ECO:0000313" key="10">
    <source>
        <dbReference type="EMBL" id="MBA0798742.1"/>
    </source>
</evidence>
<dbReference type="Gene3D" id="3.30.200.20">
    <property type="entry name" value="Phosphorylase Kinase, domain 1"/>
    <property type="match status" value="1"/>
</dbReference>
<organism evidence="10 11">
    <name type="scientific">Gossypium harknessii</name>
    <dbReference type="NCBI Taxonomy" id="34285"/>
    <lineage>
        <taxon>Eukaryota</taxon>
        <taxon>Viridiplantae</taxon>
        <taxon>Streptophyta</taxon>
        <taxon>Embryophyta</taxon>
        <taxon>Tracheophyta</taxon>
        <taxon>Spermatophyta</taxon>
        <taxon>Magnoliopsida</taxon>
        <taxon>eudicotyledons</taxon>
        <taxon>Gunneridae</taxon>
        <taxon>Pentapetalae</taxon>
        <taxon>rosids</taxon>
        <taxon>malvids</taxon>
        <taxon>Malvales</taxon>
        <taxon>Malvaceae</taxon>
        <taxon>Malvoideae</taxon>
        <taxon>Gossypium</taxon>
    </lineage>
</organism>
<keyword evidence="5" id="KW-1133">Transmembrane helix</keyword>
<dbReference type="InterPro" id="IPR018392">
    <property type="entry name" value="LysM"/>
</dbReference>
<dbReference type="Pfam" id="PF01476">
    <property type="entry name" value="LysM"/>
    <property type="match status" value="1"/>
</dbReference>
<dbReference type="SMART" id="SM00257">
    <property type="entry name" value="LysM"/>
    <property type="match status" value="1"/>
</dbReference>
<dbReference type="InterPro" id="IPR044812">
    <property type="entry name" value="CERK1/LYK3-like"/>
</dbReference>
<proteinExistence type="predicted"/>
<dbReference type="AlphaFoldDB" id="A0A7J9GME7"/>
<evidence type="ECO:0000256" key="8">
    <source>
        <dbReference type="SAM" id="SignalP"/>
    </source>
</evidence>
<evidence type="ECO:0000256" key="5">
    <source>
        <dbReference type="ARBA" id="ARBA00022989"/>
    </source>
</evidence>
<evidence type="ECO:0000256" key="2">
    <source>
        <dbReference type="ARBA" id="ARBA00022475"/>
    </source>
</evidence>
<dbReference type="PANTHER" id="PTHR46204">
    <property type="entry name" value="CHITIN ELICITOR RECEPTOR KINASE 1-RELATED"/>
    <property type="match status" value="1"/>
</dbReference>
<dbReference type="GO" id="GO:0045087">
    <property type="term" value="P:innate immune response"/>
    <property type="evidence" value="ECO:0007669"/>
    <property type="project" value="InterPro"/>
</dbReference>
<reference evidence="10 11" key="1">
    <citation type="journal article" date="2019" name="Genome Biol. Evol.">
        <title>Insights into the evolution of the New World diploid cottons (Gossypium, subgenus Houzingenia) based on genome sequencing.</title>
        <authorList>
            <person name="Grover C.E."/>
            <person name="Arick M.A. 2nd"/>
            <person name="Thrash A."/>
            <person name="Conover J.L."/>
            <person name="Sanders W.S."/>
            <person name="Peterson D.G."/>
            <person name="Frelichowski J.E."/>
            <person name="Scheffler J.A."/>
            <person name="Scheffler B.E."/>
            <person name="Wendel J.F."/>
        </authorList>
    </citation>
    <scope>NUCLEOTIDE SEQUENCE [LARGE SCALE GENOMIC DNA]</scope>
    <source>
        <strain evidence="10">0</strain>
        <tissue evidence="10">Leaf</tissue>
    </source>
</reference>
<evidence type="ECO:0000256" key="3">
    <source>
        <dbReference type="ARBA" id="ARBA00022692"/>
    </source>
</evidence>
<evidence type="ECO:0000313" key="11">
    <source>
        <dbReference type="Proteomes" id="UP000593560"/>
    </source>
</evidence>
<keyword evidence="11" id="KW-1185">Reference proteome</keyword>
<dbReference type="Gene3D" id="3.10.350.10">
    <property type="entry name" value="LysM domain"/>
    <property type="match status" value="1"/>
</dbReference>
<dbReference type="SUPFAM" id="SSF54106">
    <property type="entry name" value="LysM domain"/>
    <property type="match status" value="1"/>
</dbReference>
<keyword evidence="6" id="KW-0472">Membrane</keyword>
<dbReference type="OrthoDB" id="4062651at2759"/>
<feature type="chain" id="PRO_5029726556" description="LysM domain-containing protein" evidence="8">
    <location>
        <begin position="32"/>
        <end position="318"/>
    </location>
</feature>
<comment type="subcellular location">
    <subcellularLocation>
        <location evidence="1">Cell membrane</location>
        <topology evidence="1">Single-pass membrane protein</topology>
    </subcellularLocation>
</comment>
<evidence type="ECO:0000256" key="7">
    <source>
        <dbReference type="ARBA" id="ARBA00023157"/>
    </source>
</evidence>
<dbReference type="PROSITE" id="PS51782">
    <property type="entry name" value="LYSM"/>
    <property type="match status" value="1"/>
</dbReference>